<evidence type="ECO:0000313" key="4">
    <source>
        <dbReference type="EMBL" id="NIA53503.1"/>
    </source>
</evidence>
<dbReference type="EMBL" id="JAAQOM010000003">
    <property type="protein sequence ID" value="NIA53503.1"/>
    <property type="molecule type" value="Genomic_DNA"/>
</dbReference>
<dbReference type="Proteomes" id="UP000716322">
    <property type="component" value="Unassembled WGS sequence"/>
</dbReference>
<feature type="signal peptide" evidence="2">
    <location>
        <begin position="1"/>
        <end position="25"/>
    </location>
</feature>
<name>A0ABX0PAB3_9BURK</name>
<evidence type="ECO:0000259" key="3">
    <source>
        <dbReference type="Pfam" id="PF12969"/>
    </source>
</evidence>
<feature type="compositionally biased region" description="Basic and acidic residues" evidence="1">
    <location>
        <begin position="633"/>
        <end position="644"/>
    </location>
</feature>
<evidence type="ECO:0000256" key="1">
    <source>
        <dbReference type="SAM" id="MobiDB-lite"/>
    </source>
</evidence>
<dbReference type="InterPro" id="IPR024618">
    <property type="entry name" value="DUF3857"/>
</dbReference>
<feature type="chain" id="PRO_5047425541" evidence="2">
    <location>
        <begin position="26"/>
        <end position="676"/>
    </location>
</feature>
<sequence>MISRYCALLFWMMVALSMAGAPACAGNGTDPAVIVERHVHHYLVEPDGAYLLTVDDDRTLTGPRAAQDHGRFLIRSGTTLDEVVSVEAHVQKPDGRRVPVPPGGIRDREVVFPAAAAGDRLVVHYVVRRRTPPLPGQFDAVVALPPYAHRNTTVIVDMPPTMPLHADAVGFVPVPGDSPPGRRRYQWHYVNGPDELPEADAVSVLDYGRRLVVSTLPDYPACAAAMHAAIAGRAHAAPADAALAQGVTTGLPDARARVLALADWVRHHVRDGDDSDRAARLHSLLAAAGIASTPALVNGANAYRLPGVPALSVLDRTIVYVPELDLFLDPAAASVRTGYLPPALLGKPVLLLKSAAFAMTPVLQPQQIRTVAAVDVGQGTFSVARTITGAPADGDDHARTMLTGAADDIGGLRTRGALATTWHAWSAVDAAVARLLRERERRVDFVCAAVDVEDETRVRLPRGAHVGALPGPASVISGGIFYRATYTRENDALLVRRRLTFRHGRATCTPQDARAMRPALDRIRRDLDRRVTVAGSASGGRIAAKGVSPPARLQPGHGLVRELETQVDAIAARAVAAGPAGDLDEAAAPEEAGRVRMRIDRHVAGPQLAASHVQQAVGQQRAADAGAVAVGPHEAEHEGAEVVERGQFIAAERDDLAGVDGDEQGPVRVVQRGTQP</sequence>
<feature type="domain" description="DUF3857" evidence="3">
    <location>
        <begin position="110"/>
        <end position="191"/>
    </location>
</feature>
<organism evidence="4 5">
    <name type="scientific">Telluria antibiotica</name>
    <dbReference type="NCBI Taxonomy" id="2717319"/>
    <lineage>
        <taxon>Bacteria</taxon>
        <taxon>Pseudomonadati</taxon>
        <taxon>Pseudomonadota</taxon>
        <taxon>Betaproteobacteria</taxon>
        <taxon>Burkholderiales</taxon>
        <taxon>Oxalobacteraceae</taxon>
        <taxon>Telluria group</taxon>
        <taxon>Telluria</taxon>
    </lineage>
</organism>
<evidence type="ECO:0000313" key="5">
    <source>
        <dbReference type="Proteomes" id="UP000716322"/>
    </source>
</evidence>
<keyword evidence="5" id="KW-1185">Reference proteome</keyword>
<dbReference type="Gene3D" id="2.60.40.3140">
    <property type="match status" value="1"/>
</dbReference>
<proteinExistence type="predicted"/>
<comment type="caution">
    <text evidence="4">The sequence shown here is derived from an EMBL/GenBank/DDBJ whole genome shotgun (WGS) entry which is preliminary data.</text>
</comment>
<keyword evidence="2" id="KW-0732">Signal</keyword>
<accession>A0ABX0PAB3</accession>
<reference evidence="4 5" key="1">
    <citation type="submission" date="2020-03" db="EMBL/GenBank/DDBJ databases">
        <title>Genome sequence of strain Massilia sp. TW-1.</title>
        <authorList>
            <person name="Chaudhary D.K."/>
        </authorList>
    </citation>
    <scope>NUCLEOTIDE SEQUENCE [LARGE SCALE GENOMIC DNA]</scope>
    <source>
        <strain evidence="4 5">TW-1</strain>
    </source>
</reference>
<feature type="region of interest" description="Disordered" evidence="1">
    <location>
        <begin position="624"/>
        <end position="676"/>
    </location>
</feature>
<dbReference type="Pfam" id="PF12969">
    <property type="entry name" value="DUF3857"/>
    <property type="match status" value="1"/>
</dbReference>
<evidence type="ECO:0000256" key="2">
    <source>
        <dbReference type="SAM" id="SignalP"/>
    </source>
</evidence>
<protein>
    <submittedName>
        <fullName evidence="4">DUF3857 domain-containing protein</fullName>
    </submittedName>
</protein>
<gene>
    <name evidence="4" type="ORF">HAV22_07530</name>
</gene>